<gene>
    <name evidence="1" type="ORF">Moror_7866</name>
</gene>
<evidence type="ECO:0000313" key="1">
    <source>
        <dbReference type="EMBL" id="ESK90070.1"/>
    </source>
</evidence>
<organism evidence="1 2">
    <name type="scientific">Moniliophthora roreri (strain MCA 2997)</name>
    <name type="common">Cocoa frosty pod rot fungus</name>
    <name type="synonym">Crinipellis roreri</name>
    <dbReference type="NCBI Taxonomy" id="1381753"/>
    <lineage>
        <taxon>Eukaryota</taxon>
        <taxon>Fungi</taxon>
        <taxon>Dikarya</taxon>
        <taxon>Basidiomycota</taxon>
        <taxon>Agaricomycotina</taxon>
        <taxon>Agaricomycetes</taxon>
        <taxon>Agaricomycetidae</taxon>
        <taxon>Agaricales</taxon>
        <taxon>Marasmiineae</taxon>
        <taxon>Marasmiaceae</taxon>
        <taxon>Moniliophthora</taxon>
    </lineage>
</organism>
<dbReference type="EMBL" id="AWSO01000475">
    <property type="protein sequence ID" value="ESK90070.1"/>
    <property type="molecule type" value="Genomic_DNA"/>
</dbReference>
<dbReference type="Proteomes" id="UP000017559">
    <property type="component" value="Unassembled WGS sequence"/>
</dbReference>
<dbReference type="HOGENOM" id="CLU_1015956_0_0_1"/>
<dbReference type="KEGG" id="mrr:Moror_7866"/>
<dbReference type="OrthoDB" id="3365698at2759"/>
<proteinExistence type="predicted"/>
<comment type="caution">
    <text evidence="1">The sequence shown here is derived from an EMBL/GenBank/DDBJ whole genome shotgun (WGS) entry which is preliminary data.</text>
</comment>
<evidence type="ECO:0000313" key="2">
    <source>
        <dbReference type="Proteomes" id="UP000017559"/>
    </source>
</evidence>
<reference evidence="1 2" key="1">
    <citation type="journal article" date="2014" name="BMC Genomics">
        <title>Genome and secretome analysis of the hemibiotrophic fungal pathogen, Moniliophthora roreri, which causes frosty pod rot disease of cacao: mechanisms of the biotrophic and necrotrophic phases.</title>
        <authorList>
            <person name="Meinhardt L.W."/>
            <person name="Costa G.G.L."/>
            <person name="Thomazella D.P.T."/>
            <person name="Teixeira P.J.P.L."/>
            <person name="Carazzolle M.F."/>
            <person name="Schuster S.C."/>
            <person name="Carlson J.E."/>
            <person name="Guiltinan M.J."/>
            <person name="Mieczkowski P."/>
            <person name="Farmer A."/>
            <person name="Ramaraj T."/>
            <person name="Crozier J."/>
            <person name="Davis R.E."/>
            <person name="Shao J."/>
            <person name="Melnick R.L."/>
            <person name="Pereira G.A.G."/>
            <person name="Bailey B.A."/>
        </authorList>
    </citation>
    <scope>NUCLEOTIDE SEQUENCE [LARGE SCALE GENOMIC DNA]</scope>
    <source>
        <strain evidence="1 2">MCA 2997</strain>
    </source>
</reference>
<dbReference type="AlphaFoldDB" id="V2XC34"/>
<sequence>MPLPSSNAPPDSFSCLIPEILSDIFAYCSNETTILNGSDTPWTLTRVSRHWREVSLDTPAMWTFLSIDFDVISCSQTADHHSMLSFALKNTRDKPLHIYMYTKKYTPSPRIQPLLDLLHVHCARWSTLRLCVPNTVGSSLRELIIDGKDTSFSVNDWALFVLLTAAPLVRTVKISSVQCPQLGHRSPLLLRNQIAHLEVAGYTGSQIVDTISKSPRLETLVVKSYWKEWDSTVLQTMLLVTSESLRCLEIPLRGRGTWHVQMAEAAIVAALEVE</sequence>
<name>V2XC34_MONRO</name>
<keyword evidence="2" id="KW-1185">Reference proteome</keyword>
<protein>
    <submittedName>
        <fullName evidence="1">Uncharacterized protein</fullName>
    </submittedName>
</protein>
<accession>V2XC34</accession>